<dbReference type="Proteomes" id="UP001239994">
    <property type="component" value="Unassembled WGS sequence"/>
</dbReference>
<organism evidence="5 6">
    <name type="scientific">Electrophorus voltai</name>
    <dbReference type="NCBI Taxonomy" id="2609070"/>
    <lineage>
        <taxon>Eukaryota</taxon>
        <taxon>Metazoa</taxon>
        <taxon>Chordata</taxon>
        <taxon>Craniata</taxon>
        <taxon>Vertebrata</taxon>
        <taxon>Euteleostomi</taxon>
        <taxon>Actinopterygii</taxon>
        <taxon>Neopterygii</taxon>
        <taxon>Teleostei</taxon>
        <taxon>Ostariophysi</taxon>
        <taxon>Gymnotiformes</taxon>
        <taxon>Gymnotoidei</taxon>
        <taxon>Gymnotidae</taxon>
        <taxon>Electrophorus</taxon>
    </lineage>
</organism>
<dbReference type="FunFam" id="3.40.50.880:FF:000035">
    <property type="entry name" value="ES1 protein homolog, mitochondrial isoform X1"/>
    <property type="match status" value="1"/>
</dbReference>
<evidence type="ECO:0000256" key="1">
    <source>
        <dbReference type="ARBA" id="ARBA00004173"/>
    </source>
</evidence>
<evidence type="ECO:0000256" key="3">
    <source>
        <dbReference type="ARBA" id="ARBA00023128"/>
    </source>
</evidence>
<accession>A0AAD9DW90</accession>
<dbReference type="PANTHER" id="PTHR10224">
    <property type="entry name" value="ES1 PROTEIN HOMOLOG, MITOCHONDRIAL"/>
    <property type="match status" value="1"/>
</dbReference>
<keyword evidence="6" id="KW-1185">Reference proteome</keyword>
<dbReference type="NCBIfam" id="NF008747">
    <property type="entry name" value="PRK11780.1"/>
    <property type="match status" value="1"/>
</dbReference>
<feature type="region of interest" description="Disordered" evidence="4">
    <location>
        <begin position="288"/>
        <end position="307"/>
    </location>
</feature>
<evidence type="ECO:0008006" key="7">
    <source>
        <dbReference type="Google" id="ProtNLM"/>
    </source>
</evidence>
<evidence type="ECO:0000313" key="6">
    <source>
        <dbReference type="Proteomes" id="UP001239994"/>
    </source>
</evidence>
<protein>
    <recommendedName>
        <fullName evidence="7">DJ-1/PfpI domain-containing protein</fullName>
    </recommendedName>
</protein>
<keyword evidence="3" id="KW-0496">Mitochondrion</keyword>
<dbReference type="SUPFAM" id="SSF52317">
    <property type="entry name" value="Class I glutamine amidotransferase-like"/>
    <property type="match status" value="1"/>
</dbReference>
<reference evidence="5" key="1">
    <citation type="submission" date="2023-03" db="EMBL/GenBank/DDBJ databases">
        <title>Electrophorus voltai genome.</title>
        <authorList>
            <person name="Bian C."/>
        </authorList>
    </citation>
    <scope>NUCLEOTIDE SEQUENCE</scope>
    <source>
        <strain evidence="5">CB-2022</strain>
        <tissue evidence="5">Muscle</tissue>
    </source>
</reference>
<comment type="subcellular location">
    <subcellularLocation>
        <location evidence="1">Mitochondrion</location>
    </subcellularLocation>
</comment>
<keyword evidence="2" id="KW-0809">Transit peptide</keyword>
<dbReference type="InterPro" id="IPR029062">
    <property type="entry name" value="Class_I_gatase-like"/>
</dbReference>
<name>A0AAD9DW90_9TELE</name>
<dbReference type="CDD" id="cd03133">
    <property type="entry name" value="GATase1_ES1"/>
    <property type="match status" value="1"/>
</dbReference>
<dbReference type="Gene3D" id="3.40.50.880">
    <property type="match status" value="2"/>
</dbReference>
<dbReference type="PANTHER" id="PTHR10224:SF16">
    <property type="entry name" value="GLUTAMINE AMIDOTRANSFERASE-LIKE CLASS 1 DOMAIN-CONTAINING PROTEIN 3, MITOCHONDRIAL"/>
    <property type="match status" value="1"/>
</dbReference>
<comment type="caution">
    <text evidence="5">The sequence shown here is derived from an EMBL/GenBank/DDBJ whole genome shotgun (WGS) entry which is preliminary data.</text>
</comment>
<dbReference type="AlphaFoldDB" id="A0AAD9DW90"/>
<gene>
    <name evidence="5" type="ORF">P4O66_008152</name>
</gene>
<dbReference type="GO" id="GO:0005739">
    <property type="term" value="C:mitochondrion"/>
    <property type="evidence" value="ECO:0007669"/>
    <property type="project" value="UniProtKB-SubCell"/>
</dbReference>
<feature type="region of interest" description="Disordered" evidence="4">
    <location>
        <begin position="124"/>
        <end position="148"/>
    </location>
</feature>
<evidence type="ECO:0000256" key="4">
    <source>
        <dbReference type="SAM" id="MobiDB-lite"/>
    </source>
</evidence>
<evidence type="ECO:0000256" key="2">
    <source>
        <dbReference type="ARBA" id="ARBA00022946"/>
    </source>
</evidence>
<sequence>MLAFRALTSKSCPSLVRIHTSARWSGARVAVVLSGCGVYDGTEIHEASARRASSMSEMLLRKPSAIDGMSSSLSTNYEDKVHPCIDLVDSLRSLGVEKDLNLSAIASIGISQRKKEPQFLQNLRKSGKNSRFPALPEATAGSHGGKSTSRFLVEGQRYSQTVFPSLVREPGHKSSAQVMGVKDAHTPTAPPVSGKAALHTTAPSKPKCPKSGTTQHVLHKHVREVPTKVEVGNEDRMSCGPKLADSLLIRRAVLNKAGSRAVGSTPTHPSQMPQISQDRVPLVCQAEGKPKREDKCQAGKARDWSPRDNGTHVVKVLSGCGVYDGTEIHEASAILVHLSRGGAEVQMFAPDVEQMHVIDHRKGQPAEMETRNVLAESARIARGSIADLAKLSAGSHDAVIFPGGFGAAKNLSSFAVDGKDCSVNEEVERVLKDFHKAGKPIGLCCISPVLVAKVLPGVEVTVGHEEERGGRWPYAGTAQAIVALGGKHKVKEAHVDMKNKVVTSPAFMCDTKLHLIFDGIGAMVRDVLKLTGKRGQAAHS</sequence>
<proteinExistence type="predicted"/>
<evidence type="ECO:0000313" key="5">
    <source>
        <dbReference type="EMBL" id="KAK1797790.1"/>
    </source>
</evidence>
<feature type="region of interest" description="Disordered" evidence="4">
    <location>
        <begin position="183"/>
        <end position="215"/>
    </location>
</feature>
<dbReference type="EMBL" id="JAROKS010000013">
    <property type="protein sequence ID" value="KAK1797790.1"/>
    <property type="molecule type" value="Genomic_DNA"/>
</dbReference>